<dbReference type="Pfam" id="PF00412">
    <property type="entry name" value="LIM"/>
    <property type="match status" value="2"/>
</dbReference>
<keyword evidence="2 4" id="KW-0862">Zinc</keyword>
<feature type="domain" description="LIM zinc-binding" evidence="5">
    <location>
        <begin position="75"/>
        <end position="132"/>
    </location>
</feature>
<dbReference type="PROSITE" id="PS50023">
    <property type="entry name" value="LIM_DOMAIN_2"/>
    <property type="match status" value="2"/>
</dbReference>
<dbReference type="PANTHER" id="PTHR24210:SF14">
    <property type="entry name" value="LIM ZINC-BINDING DOMAIN-CONTAINING PROTEIN"/>
    <property type="match status" value="1"/>
</dbReference>
<dbReference type="PROSITE" id="PS00478">
    <property type="entry name" value="LIM_DOMAIN_1"/>
    <property type="match status" value="2"/>
</dbReference>
<dbReference type="InterPro" id="IPR017351">
    <property type="entry name" value="PINCH-1-4-like"/>
</dbReference>
<evidence type="ECO:0000259" key="5">
    <source>
        <dbReference type="PROSITE" id="PS50023"/>
    </source>
</evidence>
<protein>
    <submittedName>
        <fullName evidence="6">Glucocorticoid receptor-like (DNA-binding domain)</fullName>
    </submittedName>
</protein>
<dbReference type="SUPFAM" id="SSF57716">
    <property type="entry name" value="Glucocorticoid receptor-like (DNA-binding domain)"/>
    <property type="match status" value="2"/>
</dbReference>
<reference evidence="6 7" key="1">
    <citation type="submission" date="2016-08" db="EMBL/GenBank/DDBJ databases">
        <title>A Parts List for Fungal Cellulosomes Revealed by Comparative Genomics.</title>
        <authorList>
            <consortium name="DOE Joint Genome Institute"/>
            <person name="Haitjema C.H."/>
            <person name="Gilmore S.P."/>
            <person name="Henske J.K."/>
            <person name="Solomon K.V."/>
            <person name="De Groot R."/>
            <person name="Kuo A."/>
            <person name="Mondo S.J."/>
            <person name="Salamov A.A."/>
            <person name="Labutti K."/>
            <person name="Zhao Z."/>
            <person name="Chiniquy J."/>
            <person name="Barry K."/>
            <person name="Brewer H.M."/>
            <person name="Purvine S.O."/>
            <person name="Wright A.T."/>
            <person name="Boxma B."/>
            <person name="Van Alen T."/>
            <person name="Hackstein J.H."/>
            <person name="Baker S.E."/>
            <person name="Grigoriev I.V."/>
            <person name="O'Malley M.A."/>
        </authorList>
    </citation>
    <scope>NUCLEOTIDE SEQUENCE [LARGE SCALE GENOMIC DNA]</scope>
    <source>
        <strain evidence="6 7">G1</strain>
    </source>
</reference>
<evidence type="ECO:0000256" key="1">
    <source>
        <dbReference type="ARBA" id="ARBA00022723"/>
    </source>
</evidence>
<keyword evidence="3 4" id="KW-0440">LIM domain</keyword>
<evidence type="ECO:0000313" key="6">
    <source>
        <dbReference type="EMBL" id="ORY40055.1"/>
    </source>
</evidence>
<proteinExistence type="predicted"/>
<name>A0A1Y2C165_9FUNG</name>
<dbReference type="Gene3D" id="2.10.110.10">
    <property type="entry name" value="Cysteine Rich Protein"/>
    <property type="match status" value="2"/>
</dbReference>
<evidence type="ECO:0000256" key="2">
    <source>
        <dbReference type="ARBA" id="ARBA00022833"/>
    </source>
</evidence>
<dbReference type="GO" id="GO:0003677">
    <property type="term" value="F:DNA binding"/>
    <property type="evidence" value="ECO:0007669"/>
    <property type="project" value="UniProtKB-KW"/>
</dbReference>
<dbReference type="CDD" id="cd08368">
    <property type="entry name" value="LIM"/>
    <property type="match status" value="1"/>
</dbReference>
<comment type="caution">
    <text evidence="6">The sequence shown here is derived from an EMBL/GenBank/DDBJ whole genome shotgun (WGS) entry which is preliminary data.</text>
</comment>
<evidence type="ECO:0000313" key="7">
    <source>
        <dbReference type="Proteomes" id="UP000193920"/>
    </source>
</evidence>
<dbReference type="GO" id="GO:0046872">
    <property type="term" value="F:metal ion binding"/>
    <property type="evidence" value="ECO:0007669"/>
    <property type="project" value="UniProtKB-KW"/>
</dbReference>
<dbReference type="InterPro" id="IPR001781">
    <property type="entry name" value="Znf_LIM"/>
</dbReference>
<feature type="domain" description="LIM zinc-binding" evidence="5">
    <location>
        <begin position="15"/>
        <end position="74"/>
    </location>
</feature>
<dbReference type="AlphaFoldDB" id="A0A1Y2C165"/>
<evidence type="ECO:0000256" key="3">
    <source>
        <dbReference type="ARBA" id="ARBA00023038"/>
    </source>
</evidence>
<dbReference type="EMBL" id="MCOG01000129">
    <property type="protein sequence ID" value="ORY40055.1"/>
    <property type="molecule type" value="Genomic_DNA"/>
</dbReference>
<organism evidence="6 7">
    <name type="scientific">Neocallimastix californiae</name>
    <dbReference type="NCBI Taxonomy" id="1754190"/>
    <lineage>
        <taxon>Eukaryota</taxon>
        <taxon>Fungi</taxon>
        <taxon>Fungi incertae sedis</taxon>
        <taxon>Chytridiomycota</taxon>
        <taxon>Chytridiomycota incertae sedis</taxon>
        <taxon>Neocallimastigomycetes</taxon>
        <taxon>Neocallimastigales</taxon>
        <taxon>Neocallimastigaceae</taxon>
        <taxon>Neocallimastix</taxon>
    </lineage>
</organism>
<keyword evidence="6" id="KW-0675">Receptor</keyword>
<feature type="non-terminal residue" evidence="6">
    <location>
        <position position="1"/>
    </location>
</feature>
<evidence type="ECO:0000256" key="4">
    <source>
        <dbReference type="PROSITE-ProRule" id="PRU00125"/>
    </source>
</evidence>
<keyword evidence="1 4" id="KW-0479">Metal-binding</keyword>
<dbReference type="SMART" id="SM00132">
    <property type="entry name" value="LIM"/>
    <property type="match status" value="2"/>
</dbReference>
<keyword evidence="7" id="KW-1185">Reference proteome</keyword>
<keyword evidence="6" id="KW-0238">DNA-binding</keyword>
<dbReference type="Proteomes" id="UP000193920">
    <property type="component" value="Unassembled WGS sequence"/>
</dbReference>
<sequence>GHVYCAKDYVMLFAPKCKKCQKPIKGETVCALGNKYHKACFSCITCNKPFPDKSFYVFNNNPVCRRHYHQLNNSLCTKCDEPIEGPCAEVIEGRFHPNCFVCSVCQTPLTGLYYNYQGEAYCEEDIMRIHKERINKANKRRTIMSYIE</sequence>
<dbReference type="STRING" id="1754190.A0A1Y2C165"/>
<dbReference type="PANTHER" id="PTHR24210">
    <property type="entry name" value="LIM DOMAIN-CONTAINING PROTEIN"/>
    <property type="match status" value="1"/>
</dbReference>
<dbReference type="OrthoDB" id="1112565at2759"/>
<accession>A0A1Y2C165</accession>
<gene>
    <name evidence="6" type="ORF">LY90DRAFT_419082</name>
</gene>